<name>A0A2X0L185_9BASI</name>
<gene>
    <name evidence="3" type="ORF">BZ3500_MVSOF-1268-A1-R1_CHR2-2G04836</name>
</gene>
<sequence>MADPTLSSPHHHPLREGACAGLESRSNPQAPRFDPRLPRHPDGRMYPLQGSTLGGKVQLPPSLRPDPDFQQLLEGSDSGIPTFRENARSYYNALSFTSLAAHFDQTRLGTLGPPEFRVFGRLYHRFGALLPAVNQRPAFAQTWLIEPTEATDTRLGTRRRRQSHTKFYVDQARIHVAYRQSLCRDRRTHNLPTSSTEMAMLICDSDTNTGDRGPQDRIPQGKMASTPTFLFAGSTKLGRQSPETESRSTMVSNWARYLPVFVRMKKTKRRTMRMKTAKKGTKRMVMVNDEGKGEGVEVDQLDVSQVETDRLDYIWLHQESLRFTTAQGITDAVADGLTPFQIGRSVILGSTFKNSPREFTQGYQDAMACVVKYGKPSLFITVTCNPEWPKIKAALGPNDQACNRPDLIARVLKAKSGNKQRAGCFGDEWRIMSLLYSVLFFNLCSNHTLFDSPAS</sequence>
<feature type="compositionally biased region" description="Basic and acidic residues" evidence="1">
    <location>
        <begin position="33"/>
        <end position="43"/>
    </location>
</feature>
<accession>A0A2X0L185</accession>
<protein>
    <submittedName>
        <fullName evidence="3">BZ3500_MvSof-1268-A1-R1_Chr2-2g04836 protein</fullName>
    </submittedName>
</protein>
<keyword evidence="4" id="KW-1185">Reference proteome</keyword>
<evidence type="ECO:0000313" key="4">
    <source>
        <dbReference type="Proteomes" id="UP000249723"/>
    </source>
</evidence>
<dbReference type="Pfam" id="PF14214">
    <property type="entry name" value="Helitron_like_N"/>
    <property type="match status" value="1"/>
</dbReference>
<organism evidence="3 4">
    <name type="scientific">Microbotryum saponariae</name>
    <dbReference type="NCBI Taxonomy" id="289078"/>
    <lineage>
        <taxon>Eukaryota</taxon>
        <taxon>Fungi</taxon>
        <taxon>Dikarya</taxon>
        <taxon>Basidiomycota</taxon>
        <taxon>Pucciniomycotina</taxon>
        <taxon>Microbotryomycetes</taxon>
        <taxon>Microbotryales</taxon>
        <taxon>Microbotryaceae</taxon>
        <taxon>Microbotryum</taxon>
    </lineage>
</organism>
<dbReference type="OrthoDB" id="3366231at2759"/>
<dbReference type="EMBL" id="FMWP01000010">
    <property type="protein sequence ID" value="SCZ87370.1"/>
    <property type="molecule type" value="Genomic_DNA"/>
</dbReference>
<dbReference type="STRING" id="289078.A0A2X0L185"/>
<evidence type="ECO:0000256" key="1">
    <source>
        <dbReference type="SAM" id="MobiDB-lite"/>
    </source>
</evidence>
<dbReference type="Proteomes" id="UP000249723">
    <property type="component" value="Unassembled WGS sequence"/>
</dbReference>
<dbReference type="InterPro" id="IPR025476">
    <property type="entry name" value="Helitron_helicase-like"/>
</dbReference>
<dbReference type="PANTHER" id="PTHR45786">
    <property type="entry name" value="DNA BINDING PROTEIN-LIKE"/>
    <property type="match status" value="1"/>
</dbReference>
<feature type="region of interest" description="Disordered" evidence="1">
    <location>
        <begin position="1"/>
        <end position="66"/>
    </location>
</feature>
<feature type="domain" description="Helitron helicase-like" evidence="2">
    <location>
        <begin position="304"/>
        <end position="415"/>
    </location>
</feature>
<proteinExistence type="predicted"/>
<reference evidence="4" key="1">
    <citation type="submission" date="2016-10" db="EMBL/GenBank/DDBJ databases">
        <authorList>
            <person name="Jeantristanb JTB J.-T."/>
            <person name="Ricardo R."/>
        </authorList>
    </citation>
    <scope>NUCLEOTIDE SEQUENCE [LARGE SCALE GENOMIC DNA]</scope>
</reference>
<dbReference type="AlphaFoldDB" id="A0A2X0L185"/>
<evidence type="ECO:0000259" key="2">
    <source>
        <dbReference type="Pfam" id="PF14214"/>
    </source>
</evidence>
<evidence type="ECO:0000313" key="3">
    <source>
        <dbReference type="EMBL" id="SCZ87370.1"/>
    </source>
</evidence>
<dbReference type="PANTHER" id="PTHR45786:SF74">
    <property type="entry name" value="ATP-DEPENDENT DNA HELICASE"/>
    <property type="match status" value="1"/>
</dbReference>